<dbReference type="Proteomes" id="UP000184038">
    <property type="component" value="Unassembled WGS sequence"/>
</dbReference>
<organism evidence="2 3">
    <name type="scientific">Anaerosporobacter mobilis DSM 15930</name>
    <dbReference type="NCBI Taxonomy" id="1120996"/>
    <lineage>
        <taxon>Bacteria</taxon>
        <taxon>Bacillati</taxon>
        <taxon>Bacillota</taxon>
        <taxon>Clostridia</taxon>
        <taxon>Lachnospirales</taxon>
        <taxon>Lachnospiraceae</taxon>
        <taxon>Anaerosporobacter</taxon>
    </lineage>
</organism>
<name>A0A1M7KER7_9FIRM</name>
<accession>A0A1M7KER7</accession>
<dbReference type="Gene3D" id="3.10.310.30">
    <property type="match status" value="1"/>
</dbReference>
<dbReference type="PANTHER" id="PTHR47618">
    <property type="entry name" value="BIFUNCTIONAL OLIGORIBONUCLEASE AND PAP PHOSPHATASE NRNA"/>
    <property type="match status" value="1"/>
</dbReference>
<reference evidence="2 3" key="1">
    <citation type="submission" date="2016-11" db="EMBL/GenBank/DDBJ databases">
        <authorList>
            <person name="Jaros S."/>
            <person name="Januszkiewicz K."/>
            <person name="Wedrychowicz H."/>
        </authorList>
    </citation>
    <scope>NUCLEOTIDE SEQUENCE [LARGE SCALE GENOMIC DNA]</scope>
    <source>
        <strain evidence="2 3">DSM 15930</strain>
    </source>
</reference>
<dbReference type="PANTHER" id="PTHR47618:SF1">
    <property type="entry name" value="BIFUNCTIONAL OLIGORIBONUCLEASE AND PAP PHOSPHATASE NRNA"/>
    <property type="match status" value="1"/>
</dbReference>
<dbReference type="STRING" id="1120996.SAMN02746066_02689"/>
<evidence type="ECO:0000313" key="3">
    <source>
        <dbReference type="Proteomes" id="UP000184038"/>
    </source>
</evidence>
<evidence type="ECO:0000313" key="2">
    <source>
        <dbReference type="EMBL" id="SHM63324.1"/>
    </source>
</evidence>
<dbReference type="RefSeq" id="WP_073288527.1">
    <property type="nucleotide sequence ID" value="NZ_FRCP01000013.1"/>
</dbReference>
<dbReference type="InterPro" id="IPR001667">
    <property type="entry name" value="DDH_dom"/>
</dbReference>
<protein>
    <submittedName>
        <fullName evidence="2">NanoRNase/pAp phosphatase, hydrolyzes c-di-AMP and oligoRNAs</fullName>
    </submittedName>
</protein>
<evidence type="ECO:0000259" key="1">
    <source>
        <dbReference type="Pfam" id="PF01368"/>
    </source>
</evidence>
<dbReference type="OrthoDB" id="5896813at2"/>
<dbReference type="Pfam" id="PF01368">
    <property type="entry name" value="DHH"/>
    <property type="match status" value="1"/>
</dbReference>
<dbReference type="SUPFAM" id="SSF64182">
    <property type="entry name" value="DHH phosphoesterases"/>
    <property type="match status" value="1"/>
</dbReference>
<dbReference type="InterPro" id="IPR038763">
    <property type="entry name" value="DHH_sf"/>
</dbReference>
<gene>
    <name evidence="2" type="ORF">SAMN02746066_02689</name>
</gene>
<sequence length="511" mass="57910">MRLSELTTYKDIIIQCHDNPDADSLASGFALYSYFKEKDIPCRFVYSGKNQITKSNLVLMMKELKIPISYVSEIGEVDLLITVDCQCGAGNTTLLTGASHVAVIDHHQTIDDSFKLSTIKSNYGSCSTIVWQMLQEEGFPVNSHPDIATALYYGLYMDTSQLSEIYHPADKDMRDSLEYNQSTIFRLIHSNISLNELQLAGYALTDFQYSDTYRFSVIMTNPCDPNILGVISDFALQVDTIDTCVVYNRLGTDYKLSIRSCVKEIRANELAWYLTEGIGSGGGHINKSGGFIFVKDFLHLQPDGDMNSYLYHKMEEYYNSYDLIYAKDYTADLTSLKLYLKKNIPIGVVITSELLEENTPILVRTLEGDLETTVSDSLYIMIDIQGEVSLIHKDKFESSYMFIDGAPNIHTDYLPTIKNTINGHTYIINKHIHTCVALGTTHIYAKELQRTCKVFTSWDESKYMLGKPGDYLAVRSDDLHDVYVIERNIFFKTYEEDSQSNVDSTSKSPLI</sequence>
<dbReference type="InterPro" id="IPR051319">
    <property type="entry name" value="Oligoribo/pAp-PDE_c-di-AMP_PDE"/>
</dbReference>
<dbReference type="AlphaFoldDB" id="A0A1M7KER7"/>
<proteinExistence type="predicted"/>
<feature type="domain" description="DDH" evidence="1">
    <location>
        <begin position="12"/>
        <end position="154"/>
    </location>
</feature>
<keyword evidence="3" id="KW-1185">Reference proteome</keyword>
<dbReference type="EMBL" id="FRCP01000013">
    <property type="protein sequence ID" value="SHM63324.1"/>
    <property type="molecule type" value="Genomic_DNA"/>
</dbReference>
<dbReference type="Gene3D" id="3.90.1640.10">
    <property type="entry name" value="inorganic pyrophosphatase (n-terminal core)"/>
    <property type="match status" value="1"/>
</dbReference>